<keyword evidence="8 9" id="KW-0788">Thiol protease</keyword>
<dbReference type="NCBIfam" id="NF009676">
    <property type="entry name" value="PRK13197.1"/>
    <property type="match status" value="1"/>
</dbReference>
<comment type="caution">
    <text evidence="12">The sequence shown here is derived from an EMBL/GenBank/DDBJ whole genome shotgun (WGS) entry which is preliminary data.</text>
</comment>
<dbReference type="MEROPS" id="C15.001"/>
<dbReference type="HAMAP" id="MF_00417">
    <property type="entry name" value="Pyrrolid_peptidase"/>
    <property type="match status" value="1"/>
</dbReference>
<dbReference type="eggNOG" id="COG2039">
    <property type="taxonomic scope" value="Bacteria"/>
</dbReference>
<evidence type="ECO:0000256" key="5">
    <source>
        <dbReference type="ARBA" id="ARBA00022490"/>
    </source>
</evidence>
<feature type="active site" evidence="9">
    <location>
        <position position="179"/>
    </location>
</feature>
<evidence type="ECO:0000256" key="3">
    <source>
        <dbReference type="ARBA" id="ARBA00004496"/>
    </source>
</evidence>
<dbReference type="PROSITE" id="PS01333">
    <property type="entry name" value="PYRASE_GLU"/>
    <property type="match status" value="1"/>
</dbReference>
<dbReference type="PANTHER" id="PTHR23402:SF1">
    <property type="entry name" value="PYROGLUTAMYL-PEPTIDASE I"/>
    <property type="match status" value="1"/>
</dbReference>
<dbReference type="Proteomes" id="UP000006233">
    <property type="component" value="Unassembled WGS sequence"/>
</dbReference>
<evidence type="ECO:0000256" key="1">
    <source>
        <dbReference type="ARBA" id="ARBA00001770"/>
    </source>
</evidence>
<feature type="active site" evidence="9 10">
    <location>
        <position position="92"/>
    </location>
</feature>
<keyword evidence="6 9" id="KW-0645">Protease</keyword>
<evidence type="ECO:0000256" key="4">
    <source>
        <dbReference type="ARBA" id="ARBA00006641"/>
    </source>
</evidence>
<evidence type="ECO:0000256" key="11">
    <source>
        <dbReference type="PROSITE-ProRule" id="PRU10077"/>
    </source>
</evidence>
<evidence type="ECO:0000313" key="12">
    <source>
        <dbReference type="EMBL" id="EEX74597.1"/>
    </source>
</evidence>
<dbReference type="PROSITE" id="PS01334">
    <property type="entry name" value="PYRASE_CYS"/>
    <property type="match status" value="1"/>
</dbReference>
<comment type="subunit">
    <text evidence="9">Homotetramer.</text>
</comment>
<accession>C9MXI8</accession>
<dbReference type="NCBIfam" id="TIGR00504">
    <property type="entry name" value="pyro_pdase"/>
    <property type="match status" value="1"/>
</dbReference>
<evidence type="ECO:0000256" key="10">
    <source>
        <dbReference type="PROSITE-ProRule" id="PRU10076"/>
    </source>
</evidence>
<dbReference type="PANTHER" id="PTHR23402">
    <property type="entry name" value="PROTEASE FAMILY C15 PYROGLUTAMYL-PEPTIDASE I-RELATED"/>
    <property type="match status" value="1"/>
</dbReference>
<evidence type="ECO:0000313" key="13">
    <source>
        <dbReference type="Proteomes" id="UP000006233"/>
    </source>
</evidence>
<protein>
    <recommendedName>
        <fullName evidence="9">Pyrrolidone-carboxylate peptidase</fullName>
        <ecNumber evidence="9">3.4.19.3</ecNumber>
    </recommendedName>
    <alternativeName>
        <fullName evidence="9">5-oxoprolyl-peptidase</fullName>
    </alternativeName>
    <alternativeName>
        <fullName evidence="9">Pyroglutamyl-peptidase I</fullName>
        <shortName evidence="9">PGP-I</shortName>
        <shortName evidence="9">Pyrase</shortName>
    </alternativeName>
</protein>
<gene>
    <name evidence="9 12" type="primary">pcp</name>
    <name evidence="12" type="ORF">GCWU000323_01236</name>
</gene>
<keyword evidence="5 9" id="KW-0963">Cytoplasm</keyword>
<dbReference type="InterPro" id="IPR033694">
    <property type="entry name" value="PGPEP1_Cys_AS"/>
</dbReference>
<dbReference type="CDD" id="cd00501">
    <property type="entry name" value="Peptidase_C15"/>
    <property type="match status" value="1"/>
</dbReference>
<dbReference type="EMBL" id="ACVB02000009">
    <property type="protein sequence ID" value="EEX74597.1"/>
    <property type="molecule type" value="Genomic_DNA"/>
</dbReference>
<dbReference type="InterPro" id="IPR016125">
    <property type="entry name" value="Peptidase_C15-like"/>
</dbReference>
<keyword evidence="7 9" id="KW-0378">Hydrolase</keyword>
<dbReference type="EC" id="3.4.19.3" evidence="9"/>
<name>C9MXI8_9FUSO</name>
<evidence type="ECO:0000256" key="2">
    <source>
        <dbReference type="ARBA" id="ARBA00002280"/>
    </source>
</evidence>
<dbReference type="Pfam" id="PF01470">
    <property type="entry name" value="Peptidase_C15"/>
    <property type="match status" value="1"/>
</dbReference>
<dbReference type="SUPFAM" id="SSF53182">
    <property type="entry name" value="Pyrrolidone carboxyl peptidase (pyroglutamate aminopeptidase)"/>
    <property type="match status" value="1"/>
</dbReference>
<proteinExistence type="inferred from homology"/>
<evidence type="ECO:0000256" key="8">
    <source>
        <dbReference type="ARBA" id="ARBA00022807"/>
    </source>
</evidence>
<comment type="catalytic activity">
    <reaction evidence="1 9 10">
        <text>Release of an N-terminal pyroglutamyl group from a polypeptide, the second amino acid generally not being Pro.</text>
        <dbReference type="EC" id="3.4.19.3"/>
    </reaction>
</comment>
<evidence type="ECO:0000256" key="7">
    <source>
        <dbReference type="ARBA" id="ARBA00022801"/>
    </source>
</evidence>
<feature type="active site" evidence="9 11">
    <location>
        <position position="155"/>
    </location>
</feature>
<evidence type="ECO:0000256" key="9">
    <source>
        <dbReference type="HAMAP-Rule" id="MF_00417"/>
    </source>
</evidence>
<dbReference type="GO" id="GO:0006508">
    <property type="term" value="P:proteolysis"/>
    <property type="evidence" value="ECO:0007669"/>
    <property type="project" value="UniProtKB-KW"/>
</dbReference>
<dbReference type="PIRSF" id="PIRSF015592">
    <property type="entry name" value="Prld-crbxl_pptds"/>
    <property type="match status" value="1"/>
</dbReference>
<dbReference type="InterPro" id="IPR033693">
    <property type="entry name" value="PGPEP1_Glu_AS"/>
</dbReference>
<evidence type="ECO:0000256" key="6">
    <source>
        <dbReference type="ARBA" id="ARBA00022670"/>
    </source>
</evidence>
<reference evidence="12 13" key="1">
    <citation type="submission" date="2009-09" db="EMBL/GenBank/DDBJ databases">
        <authorList>
            <person name="Weinstock G."/>
            <person name="Sodergren E."/>
            <person name="Clifton S."/>
            <person name="Fulton L."/>
            <person name="Fulton B."/>
            <person name="Courtney L."/>
            <person name="Fronick C."/>
            <person name="Harrison M."/>
            <person name="Strong C."/>
            <person name="Farmer C."/>
            <person name="Delahaunty K."/>
            <person name="Markovic C."/>
            <person name="Hall O."/>
            <person name="Minx P."/>
            <person name="Tomlinson C."/>
            <person name="Mitreva M."/>
            <person name="Nelson J."/>
            <person name="Hou S."/>
            <person name="Wollam A."/>
            <person name="Pepin K.H."/>
            <person name="Johnson M."/>
            <person name="Bhonagiri V."/>
            <person name="Nash W.E."/>
            <person name="Warren W."/>
            <person name="Chinwalla A."/>
            <person name="Mardis E.R."/>
            <person name="Wilson R.K."/>
        </authorList>
    </citation>
    <scope>NUCLEOTIDE SEQUENCE [LARGE SCALE GENOMIC DNA]</scope>
    <source>
        <strain evidence="12 13">F0254</strain>
    </source>
</reference>
<dbReference type="PRINTS" id="PR00706">
    <property type="entry name" value="PYROGLUPTASE"/>
</dbReference>
<dbReference type="HOGENOM" id="CLU_043960_4_0_0"/>
<dbReference type="InterPro" id="IPR036440">
    <property type="entry name" value="Peptidase_C15-like_sf"/>
</dbReference>
<dbReference type="GO" id="GO:0005829">
    <property type="term" value="C:cytosol"/>
    <property type="evidence" value="ECO:0007669"/>
    <property type="project" value="InterPro"/>
</dbReference>
<dbReference type="Gene3D" id="3.40.630.20">
    <property type="entry name" value="Peptidase C15, pyroglutamyl peptidase I-like"/>
    <property type="match status" value="1"/>
</dbReference>
<dbReference type="FunFam" id="3.40.630.20:FF:000001">
    <property type="entry name" value="Pyrrolidone-carboxylate peptidase"/>
    <property type="match status" value="1"/>
</dbReference>
<dbReference type="InterPro" id="IPR000816">
    <property type="entry name" value="Peptidase_C15"/>
</dbReference>
<comment type="similarity">
    <text evidence="4 9">Belongs to the peptidase C15 family.</text>
</comment>
<dbReference type="InterPro" id="IPR029762">
    <property type="entry name" value="PGP-I_bact-type"/>
</dbReference>
<organism evidence="12 13">
    <name type="scientific">Leptotrichia hofstadii F0254</name>
    <dbReference type="NCBI Taxonomy" id="634994"/>
    <lineage>
        <taxon>Bacteria</taxon>
        <taxon>Fusobacteriati</taxon>
        <taxon>Fusobacteriota</taxon>
        <taxon>Fusobacteriia</taxon>
        <taxon>Fusobacteriales</taxon>
        <taxon>Leptotrichiaceae</taxon>
        <taxon>Leptotrichia</taxon>
    </lineage>
</organism>
<comment type="subcellular location">
    <subcellularLocation>
        <location evidence="3 9">Cytoplasm</location>
    </subcellularLocation>
</comment>
<dbReference type="AlphaFoldDB" id="C9MXI8"/>
<dbReference type="STRING" id="634994.GCWU000323_01236"/>
<comment type="function">
    <text evidence="2 9">Removes 5-oxoproline from various penultimate amino acid residues except L-proline.</text>
</comment>
<dbReference type="GO" id="GO:0016920">
    <property type="term" value="F:pyroglutamyl-peptidase activity"/>
    <property type="evidence" value="ECO:0007669"/>
    <property type="project" value="UniProtKB-UniRule"/>
</dbReference>
<sequence>MKLSITIKYHAKKYMKILVTGFDPFGGEPINPAIESVKKLPDNIAGATIIKLEIPTVKKKSIEKIEKAIEEHNPDVILSIGQAGGRFDISIERVGINLDDFRIPDNEGNQTIDEPIFPDGENAYFVNLPVKAMVKNVQKNEIPASVSYTAGTFVCNHVLYGTLYLVNKKYKGKKAGFIHIPFLPQQVIDKKNTPSMELNTIVKGLTAAIEAIVKNTEDIKETGGTVC</sequence>